<dbReference type="InterPro" id="IPR050695">
    <property type="entry name" value="N-acetylmuramoyl_amidase_3"/>
</dbReference>
<feature type="domain" description="MurNAc-LAA" evidence="6">
    <location>
        <begin position="427"/>
        <end position="573"/>
    </location>
</feature>
<dbReference type="RefSeq" id="WP_013452164.1">
    <property type="nucleotide sequence ID" value="NC_014758.1"/>
</dbReference>
<evidence type="ECO:0000256" key="3">
    <source>
        <dbReference type="ARBA" id="ARBA00022801"/>
    </source>
</evidence>
<keyword evidence="3 7" id="KW-0378">Hydrolase</keyword>
<keyword evidence="8" id="KW-1185">Reference proteome</keyword>
<dbReference type="SUPFAM" id="SSF53187">
    <property type="entry name" value="Zn-dependent exopeptidases"/>
    <property type="match status" value="1"/>
</dbReference>
<reference key="1">
    <citation type="submission" date="2010-11" db="EMBL/GenBank/DDBJ databases">
        <title>The complete genome of chromosome of Calditerrivibrio nitroreducens DSM 19672.</title>
        <authorList>
            <consortium name="US DOE Joint Genome Institute (JGI-PGF)"/>
            <person name="Lucas S."/>
            <person name="Copeland A."/>
            <person name="Lapidus A."/>
            <person name="Bruce D."/>
            <person name="Goodwin L."/>
            <person name="Pitluck S."/>
            <person name="Kyrpides N."/>
            <person name="Mavromatis K."/>
            <person name="Ivanova N."/>
            <person name="Mikhailova N."/>
            <person name="Zeytun A."/>
            <person name="Brettin T."/>
            <person name="Detter J.C."/>
            <person name="Tapia R."/>
            <person name="Han C."/>
            <person name="Land M."/>
            <person name="Hauser L."/>
            <person name="Markowitz V."/>
            <person name="Cheng J.-F."/>
            <person name="Hugenholtz P."/>
            <person name="Woyke T."/>
            <person name="Wu D."/>
            <person name="Spring S."/>
            <person name="Schroeder M."/>
            <person name="Brambilla E."/>
            <person name="Klenk H.-P."/>
            <person name="Eisen J.A."/>
        </authorList>
    </citation>
    <scope>NUCLEOTIDE SEQUENCE [LARGE SCALE GENOMIC DNA]</scope>
    <source>
        <strain>DSM 19672</strain>
    </source>
</reference>
<dbReference type="InterPro" id="IPR002508">
    <property type="entry name" value="MurNAc-LAA_cat"/>
</dbReference>
<keyword evidence="5" id="KW-0732">Signal</keyword>
<dbReference type="KEGG" id="cni:Calni_2064"/>
<dbReference type="Proteomes" id="UP000007039">
    <property type="component" value="Chromosome"/>
</dbReference>
<dbReference type="Gene3D" id="1.25.40.10">
    <property type="entry name" value="Tetratricopeptide repeat domain"/>
    <property type="match status" value="1"/>
</dbReference>
<feature type="compositionally biased region" description="Polar residues" evidence="4">
    <location>
        <begin position="161"/>
        <end position="177"/>
    </location>
</feature>
<dbReference type="OrthoDB" id="9763643at2"/>
<dbReference type="HOGENOM" id="CLU_014322_11_0_0"/>
<evidence type="ECO:0000313" key="8">
    <source>
        <dbReference type="Proteomes" id="UP000007039"/>
    </source>
</evidence>
<reference evidence="7 8" key="2">
    <citation type="journal article" date="2011" name="Stand. Genomic Sci.">
        <title>Complete genome sequence of Calditerrivibrio nitroreducens type strain (Yu37-1).</title>
        <authorList>
            <person name="Pitluck S."/>
            <person name="Sikorski J."/>
            <person name="Zeytun A."/>
            <person name="Lapidus A."/>
            <person name="Nolan M."/>
            <person name="Lucas S."/>
            <person name="Hammon N."/>
            <person name="Deshpande S."/>
            <person name="Cheng J.F."/>
            <person name="Tapia R."/>
            <person name="Han C."/>
            <person name="Goodwin L."/>
            <person name="Liolios K."/>
            <person name="Pagani I."/>
            <person name="Ivanova N."/>
            <person name="Mavromatis K."/>
            <person name="Pati A."/>
            <person name="Chen A."/>
            <person name="Palaniappan K."/>
            <person name="Hauser L."/>
            <person name="Chang Y.J."/>
            <person name="Jeffries C.D."/>
            <person name="Detter J.C."/>
            <person name="Brambilla E."/>
            <person name="Djao O.D."/>
            <person name="Rohde M."/>
            <person name="Spring S."/>
            <person name="Goker M."/>
            <person name="Woyke T."/>
            <person name="Bristow J."/>
            <person name="Eisen J.A."/>
            <person name="Markowitz V."/>
            <person name="Hugenholtz P."/>
            <person name="Kyrpides N.C."/>
            <person name="Klenk H.P."/>
            <person name="Land M."/>
        </authorList>
    </citation>
    <scope>NUCLEOTIDE SEQUENCE [LARGE SCALE GENOMIC DNA]</scope>
    <source>
        <strain evidence="8">DSM 19672 / NBRC 101217 / Yu37-1</strain>
    </source>
</reference>
<dbReference type="STRING" id="768670.Calni_2064"/>
<accession>E4THU7</accession>
<evidence type="ECO:0000256" key="2">
    <source>
        <dbReference type="ARBA" id="ARBA00011901"/>
    </source>
</evidence>
<dbReference type="AlphaFoldDB" id="E4THU7"/>
<organism evidence="7 8">
    <name type="scientific">Calditerrivibrio nitroreducens (strain DSM 19672 / NBRC 101217 / Yu37-1)</name>
    <dbReference type="NCBI Taxonomy" id="768670"/>
    <lineage>
        <taxon>Bacteria</taxon>
        <taxon>Pseudomonadati</taxon>
        <taxon>Deferribacterota</taxon>
        <taxon>Deferribacteres</taxon>
        <taxon>Deferribacterales</taxon>
        <taxon>Calditerrivibrionaceae</taxon>
    </lineage>
</organism>
<feature type="region of interest" description="Disordered" evidence="4">
    <location>
        <begin position="161"/>
        <end position="202"/>
    </location>
</feature>
<evidence type="ECO:0000256" key="5">
    <source>
        <dbReference type="SAM" id="SignalP"/>
    </source>
</evidence>
<dbReference type="Pfam" id="PF01520">
    <property type="entry name" value="Amidase_3"/>
    <property type="match status" value="1"/>
</dbReference>
<dbReference type="eggNOG" id="COG0860">
    <property type="taxonomic scope" value="Bacteria"/>
</dbReference>
<dbReference type="InterPro" id="IPR011990">
    <property type="entry name" value="TPR-like_helical_dom_sf"/>
</dbReference>
<feature type="signal peptide" evidence="5">
    <location>
        <begin position="1"/>
        <end position="20"/>
    </location>
</feature>
<feature type="compositionally biased region" description="Basic and acidic residues" evidence="4">
    <location>
        <begin position="178"/>
        <end position="202"/>
    </location>
</feature>
<feature type="chain" id="PRO_5005673644" description="N-acetylmuramoyl-L-alanine amidase" evidence="5">
    <location>
        <begin position="21"/>
        <end position="582"/>
    </location>
</feature>
<comment type="catalytic activity">
    <reaction evidence="1">
        <text>Hydrolyzes the link between N-acetylmuramoyl residues and L-amino acid residues in certain cell-wall glycopeptides.</text>
        <dbReference type="EC" id="3.5.1.28"/>
    </reaction>
</comment>
<feature type="region of interest" description="Disordered" evidence="4">
    <location>
        <begin position="325"/>
        <end position="344"/>
    </location>
</feature>
<dbReference type="GO" id="GO:0030288">
    <property type="term" value="C:outer membrane-bounded periplasmic space"/>
    <property type="evidence" value="ECO:0007669"/>
    <property type="project" value="TreeGrafter"/>
</dbReference>
<evidence type="ECO:0000313" key="7">
    <source>
        <dbReference type="EMBL" id="ADR19958.1"/>
    </source>
</evidence>
<sequence length="582" mass="66166" precursor="true">MFKKISSFLIIFLFAIVATAASIQDDFNSNMKDFNFINKSKNVTRFSYKMVADKFLEIYEKNPKSALGEKSLYYAAETYNNSYQRFQNSIDQAEALKYYKLLASNYKSSLSANAHLKAAEIYIQMKDIPTAQFMYENCIKKFPKSKESKIAQQQLTLLNKKYSATSQPSPRKNPQITKNDKEKTTQENIKNQDEQKSDALDYENKAPRVEIKSVKYWSNDDYTRVVIELSGKAHFYKHWLKENPEFHKPPRLFVDIYNSVINPSIPKNMDINDGLLKGLRWGIYEKYTTRVVLDIDSVNDFTVFQMENPYRIVIDVSKDNLNKVTAGETKSEPKEDKKQKSKGKVTLVEGGDKHTLASAFGLKVKTIVLDPGHGGKDPGATYNGLMEKDMNLDIALRVKQKLEKYDSALKILMTRDTDVFIPLEERTAFANKNKADIFVSIHQNASRNPDAHGIETYVLNVTKDKSALAVAAFENQASEKSISDLQGILKDIMLNSKLEESLMLANFVQKSLSSSTADRDIGVKQAPFYVLVGAKMPSILIECGFISNPHTAQLYTTEEYKNKMAEGIFNGLLKYIEHYNGK</sequence>
<dbReference type="CDD" id="cd02696">
    <property type="entry name" value="MurNAc-LAA"/>
    <property type="match status" value="1"/>
</dbReference>
<evidence type="ECO:0000256" key="4">
    <source>
        <dbReference type="SAM" id="MobiDB-lite"/>
    </source>
</evidence>
<feature type="compositionally biased region" description="Basic and acidic residues" evidence="4">
    <location>
        <begin position="329"/>
        <end position="338"/>
    </location>
</feature>
<evidence type="ECO:0000256" key="1">
    <source>
        <dbReference type="ARBA" id="ARBA00001561"/>
    </source>
</evidence>
<name>E4THU7_CALNY</name>
<dbReference type="eggNOG" id="COG1729">
    <property type="taxonomic scope" value="Bacteria"/>
</dbReference>
<dbReference type="EC" id="3.5.1.28" evidence="2"/>
<dbReference type="Gene3D" id="3.40.630.40">
    <property type="entry name" value="Zn-dependent exopeptidases"/>
    <property type="match status" value="1"/>
</dbReference>
<dbReference type="PANTHER" id="PTHR30404:SF0">
    <property type="entry name" value="N-ACETYLMURAMOYL-L-ALANINE AMIDASE AMIC"/>
    <property type="match status" value="1"/>
</dbReference>
<evidence type="ECO:0000259" key="6">
    <source>
        <dbReference type="SMART" id="SM00646"/>
    </source>
</evidence>
<dbReference type="Gene3D" id="2.60.40.3500">
    <property type="match status" value="1"/>
</dbReference>
<dbReference type="EMBL" id="CP002347">
    <property type="protein sequence ID" value="ADR19958.1"/>
    <property type="molecule type" value="Genomic_DNA"/>
</dbReference>
<gene>
    <name evidence="7" type="ordered locus">Calni_2064</name>
</gene>
<proteinExistence type="predicted"/>
<protein>
    <recommendedName>
        <fullName evidence="2">N-acetylmuramoyl-L-alanine amidase</fullName>
        <ecNumber evidence="2">3.5.1.28</ecNumber>
    </recommendedName>
</protein>
<dbReference type="SMART" id="SM00646">
    <property type="entry name" value="Ami_3"/>
    <property type="match status" value="1"/>
</dbReference>
<dbReference type="GO" id="GO:0009253">
    <property type="term" value="P:peptidoglycan catabolic process"/>
    <property type="evidence" value="ECO:0007669"/>
    <property type="project" value="InterPro"/>
</dbReference>
<dbReference type="PANTHER" id="PTHR30404">
    <property type="entry name" value="N-ACETYLMURAMOYL-L-ALANINE AMIDASE"/>
    <property type="match status" value="1"/>
</dbReference>
<dbReference type="FunFam" id="3.40.630.40:FF:000005">
    <property type="entry name" value="N-acetylmuramoyl-L-alanine amidase (AmiA)"/>
    <property type="match status" value="1"/>
</dbReference>
<dbReference type="GO" id="GO:0008745">
    <property type="term" value="F:N-acetylmuramoyl-L-alanine amidase activity"/>
    <property type="evidence" value="ECO:0007669"/>
    <property type="project" value="UniProtKB-EC"/>
</dbReference>